<sequence>MKKIFVFLSAVILLAAFSACEQDLPTYSDPQARLNFDYTQYTSGVVNYSFVFSKGKTKDTAWIQLNTMGKLSNENRPFELQQITSGNHDAIPGKHYVGFDDEAMKSYLTVPAGKNYARVPIILLKDETLDTATFILNVALKPNVNFQVGYFTQASMQITITNELSRPSVWRDFGSLMWYWFGNWGKVKHQFMIDHTGKNWDDAYINSISNNQDLMRYYQNKLQKELDALNQQRAAQGLDPLKEADGTLVDFAGGF</sequence>
<keyword evidence="1" id="KW-0732">Signal</keyword>
<organism evidence="2 3">
    <name type="scientific">Hallella mizrahii</name>
    <dbReference type="NCBI Taxonomy" id="2606637"/>
    <lineage>
        <taxon>Bacteria</taxon>
        <taxon>Pseudomonadati</taxon>
        <taxon>Bacteroidota</taxon>
        <taxon>Bacteroidia</taxon>
        <taxon>Bacteroidales</taxon>
        <taxon>Prevotellaceae</taxon>
        <taxon>Hallella</taxon>
    </lineage>
</organism>
<evidence type="ECO:0000313" key="3">
    <source>
        <dbReference type="Proteomes" id="UP000438914"/>
    </source>
</evidence>
<name>A0A7K0KDA8_9BACT</name>
<keyword evidence="3" id="KW-1185">Reference proteome</keyword>
<comment type="caution">
    <text evidence="2">The sequence shown here is derived from an EMBL/GenBank/DDBJ whole genome shotgun (WGS) entry which is preliminary data.</text>
</comment>
<evidence type="ECO:0000313" key="2">
    <source>
        <dbReference type="EMBL" id="MST83913.1"/>
    </source>
</evidence>
<dbReference type="Proteomes" id="UP000438914">
    <property type="component" value="Unassembled WGS sequence"/>
</dbReference>
<dbReference type="InterPro" id="IPR032299">
    <property type="entry name" value="DUF4843"/>
</dbReference>
<evidence type="ECO:0000256" key="1">
    <source>
        <dbReference type="SAM" id="SignalP"/>
    </source>
</evidence>
<dbReference type="PROSITE" id="PS51257">
    <property type="entry name" value="PROKAR_LIPOPROTEIN"/>
    <property type="match status" value="1"/>
</dbReference>
<protein>
    <submittedName>
        <fullName evidence="2">DUF4843 domain-containing protein</fullName>
    </submittedName>
</protein>
<feature type="signal peptide" evidence="1">
    <location>
        <begin position="1"/>
        <end position="21"/>
    </location>
</feature>
<dbReference type="Pfam" id="PF16132">
    <property type="entry name" value="DUF4843"/>
    <property type="match status" value="1"/>
</dbReference>
<gene>
    <name evidence="2" type="ORF">FYJ73_04380</name>
</gene>
<reference evidence="2 3" key="1">
    <citation type="submission" date="2019-08" db="EMBL/GenBank/DDBJ databases">
        <title>In-depth cultivation of the pig gut microbiome towards novel bacterial diversity and tailored functional studies.</title>
        <authorList>
            <person name="Wylensek D."/>
            <person name="Hitch T.C.A."/>
            <person name="Clavel T."/>
        </authorList>
    </citation>
    <scope>NUCLEOTIDE SEQUENCE [LARGE SCALE GENOMIC DNA]</scope>
    <source>
        <strain evidence="2 3">LKV-178-WT-2A</strain>
    </source>
</reference>
<dbReference type="AlphaFoldDB" id="A0A7K0KDA8"/>
<dbReference type="EMBL" id="VUNG01000006">
    <property type="protein sequence ID" value="MST83913.1"/>
    <property type="molecule type" value="Genomic_DNA"/>
</dbReference>
<proteinExistence type="predicted"/>
<feature type="chain" id="PRO_5029558626" evidence="1">
    <location>
        <begin position="22"/>
        <end position="255"/>
    </location>
</feature>
<dbReference type="RefSeq" id="WP_154533491.1">
    <property type="nucleotide sequence ID" value="NZ_VUNG01000006.1"/>
</dbReference>
<accession>A0A7K0KDA8</accession>